<evidence type="ECO:0000256" key="1">
    <source>
        <dbReference type="SAM" id="MobiDB-lite"/>
    </source>
</evidence>
<organism evidence="2 3">
    <name type="scientific">Piloderma croceum (strain F 1598)</name>
    <dbReference type="NCBI Taxonomy" id="765440"/>
    <lineage>
        <taxon>Eukaryota</taxon>
        <taxon>Fungi</taxon>
        <taxon>Dikarya</taxon>
        <taxon>Basidiomycota</taxon>
        <taxon>Agaricomycotina</taxon>
        <taxon>Agaricomycetes</taxon>
        <taxon>Agaricomycetidae</taxon>
        <taxon>Atheliales</taxon>
        <taxon>Atheliaceae</taxon>
        <taxon>Piloderma</taxon>
    </lineage>
</organism>
<evidence type="ECO:0000313" key="2">
    <source>
        <dbReference type="EMBL" id="KIM90332.1"/>
    </source>
</evidence>
<dbReference type="HOGENOM" id="CLU_2184938_0_0_1"/>
<evidence type="ECO:0000313" key="3">
    <source>
        <dbReference type="Proteomes" id="UP000054166"/>
    </source>
</evidence>
<reference evidence="2 3" key="1">
    <citation type="submission" date="2014-04" db="EMBL/GenBank/DDBJ databases">
        <authorList>
            <consortium name="DOE Joint Genome Institute"/>
            <person name="Kuo A."/>
            <person name="Tarkka M."/>
            <person name="Buscot F."/>
            <person name="Kohler A."/>
            <person name="Nagy L.G."/>
            <person name="Floudas D."/>
            <person name="Copeland A."/>
            <person name="Barry K.W."/>
            <person name="Cichocki N."/>
            <person name="Veneault-Fourrey C."/>
            <person name="LaButti K."/>
            <person name="Lindquist E.A."/>
            <person name="Lipzen A."/>
            <person name="Lundell T."/>
            <person name="Morin E."/>
            <person name="Murat C."/>
            <person name="Sun H."/>
            <person name="Tunlid A."/>
            <person name="Henrissat B."/>
            <person name="Grigoriev I.V."/>
            <person name="Hibbett D.S."/>
            <person name="Martin F."/>
            <person name="Nordberg H.P."/>
            <person name="Cantor M.N."/>
            <person name="Hua S.X."/>
        </authorList>
    </citation>
    <scope>NUCLEOTIDE SEQUENCE [LARGE SCALE GENOMIC DNA]</scope>
    <source>
        <strain evidence="2 3">F 1598</strain>
    </source>
</reference>
<reference evidence="3" key="2">
    <citation type="submission" date="2015-01" db="EMBL/GenBank/DDBJ databases">
        <title>Evolutionary Origins and Diversification of the Mycorrhizal Mutualists.</title>
        <authorList>
            <consortium name="DOE Joint Genome Institute"/>
            <consortium name="Mycorrhizal Genomics Consortium"/>
            <person name="Kohler A."/>
            <person name="Kuo A."/>
            <person name="Nagy L.G."/>
            <person name="Floudas D."/>
            <person name="Copeland A."/>
            <person name="Barry K.W."/>
            <person name="Cichocki N."/>
            <person name="Veneault-Fourrey C."/>
            <person name="LaButti K."/>
            <person name="Lindquist E.A."/>
            <person name="Lipzen A."/>
            <person name="Lundell T."/>
            <person name="Morin E."/>
            <person name="Murat C."/>
            <person name="Riley R."/>
            <person name="Ohm R."/>
            <person name="Sun H."/>
            <person name="Tunlid A."/>
            <person name="Henrissat B."/>
            <person name="Grigoriev I.V."/>
            <person name="Hibbett D.S."/>
            <person name="Martin F."/>
        </authorList>
    </citation>
    <scope>NUCLEOTIDE SEQUENCE [LARGE SCALE GENOMIC DNA]</scope>
    <source>
        <strain evidence="3">F 1598</strain>
    </source>
</reference>
<dbReference type="Proteomes" id="UP000054166">
    <property type="component" value="Unassembled WGS sequence"/>
</dbReference>
<feature type="region of interest" description="Disordered" evidence="1">
    <location>
        <begin position="78"/>
        <end position="101"/>
    </location>
</feature>
<dbReference type="EMBL" id="KN832973">
    <property type="protein sequence ID" value="KIM90332.1"/>
    <property type="molecule type" value="Genomic_DNA"/>
</dbReference>
<gene>
    <name evidence="2" type="ORF">PILCRDRAFT_812067</name>
</gene>
<dbReference type="AlphaFoldDB" id="A0A0C3CKY9"/>
<sequence>MNYASWPPMRPHSKLPRWKLLLLQMLYIQETDHQMLDLQVDFGEAARLRGEGPEEERIPTGSGRGRLQELKDQHLRMTTMTMKAGTRGSNSSDREGEMASRCKFWRHLR</sequence>
<proteinExistence type="predicted"/>
<keyword evidence="3" id="KW-1185">Reference proteome</keyword>
<protein>
    <submittedName>
        <fullName evidence="2">Uncharacterized protein</fullName>
    </submittedName>
</protein>
<feature type="compositionally biased region" description="Polar residues" evidence="1">
    <location>
        <begin position="78"/>
        <end position="91"/>
    </location>
</feature>
<accession>A0A0C3CKY9</accession>
<name>A0A0C3CKY9_PILCF</name>
<dbReference type="InParanoid" id="A0A0C3CKY9"/>